<feature type="region of interest" description="Disordered" evidence="1">
    <location>
        <begin position="174"/>
        <end position="197"/>
    </location>
</feature>
<dbReference type="AlphaFoldDB" id="C1MKK8"/>
<evidence type="ECO:0000256" key="1">
    <source>
        <dbReference type="SAM" id="MobiDB-lite"/>
    </source>
</evidence>
<evidence type="ECO:0000313" key="3">
    <source>
        <dbReference type="EMBL" id="EEH59389.1"/>
    </source>
</evidence>
<proteinExistence type="predicted"/>
<dbReference type="RefSeq" id="XP_003056013.1">
    <property type="nucleotide sequence ID" value="XM_003055967.1"/>
</dbReference>
<keyword evidence="2" id="KW-0472">Membrane</keyword>
<dbReference type="GeneID" id="9681509"/>
<gene>
    <name evidence="3" type="ORF">MICPUCDRAFT_38453</name>
</gene>
<evidence type="ECO:0000256" key="2">
    <source>
        <dbReference type="SAM" id="Phobius"/>
    </source>
</evidence>
<dbReference type="EMBL" id="GG663736">
    <property type="protein sequence ID" value="EEH59389.1"/>
    <property type="molecule type" value="Genomic_DNA"/>
</dbReference>
<evidence type="ECO:0000313" key="4">
    <source>
        <dbReference type="Proteomes" id="UP000001876"/>
    </source>
</evidence>
<feature type="region of interest" description="Disordered" evidence="1">
    <location>
        <begin position="88"/>
        <end position="132"/>
    </location>
</feature>
<feature type="compositionally biased region" description="Low complexity" evidence="1">
    <location>
        <begin position="123"/>
        <end position="132"/>
    </location>
</feature>
<organism evidence="4">
    <name type="scientific">Micromonas pusilla (strain CCMP1545)</name>
    <name type="common">Picoplanktonic green alga</name>
    <dbReference type="NCBI Taxonomy" id="564608"/>
    <lineage>
        <taxon>Eukaryota</taxon>
        <taxon>Viridiplantae</taxon>
        <taxon>Chlorophyta</taxon>
        <taxon>Mamiellophyceae</taxon>
        <taxon>Mamiellales</taxon>
        <taxon>Mamiellaceae</taxon>
        <taxon>Micromonas</taxon>
    </lineage>
</organism>
<sequence length="197" mass="19376">MALGTLVAAYAKRGGRPPTRRAALAAIAALAVVEFTWLMRRRADDRVVADADAARVAGAPSRAGAARAVGAAGKAGAMTRDGGGDRCGRAGGAGGASGCDSSSSSSSSNATDGAGKRRRGSDRASVASSPPRAFASASDAIVDWWAGEGGKHPLSVSSPAAAAVGLAGCCGGQRAPSSRLATSSRVHRSVVVESRDA</sequence>
<protein>
    <submittedName>
        <fullName evidence="3">Predicted protein</fullName>
    </submittedName>
</protein>
<feature type="transmembrane region" description="Helical" evidence="2">
    <location>
        <begin position="22"/>
        <end position="39"/>
    </location>
</feature>
<accession>C1MKK8</accession>
<dbReference type="KEGG" id="mpp:MICPUCDRAFT_38453"/>
<keyword evidence="2" id="KW-0812">Transmembrane</keyword>
<keyword evidence="2" id="KW-1133">Transmembrane helix</keyword>
<dbReference type="Proteomes" id="UP000001876">
    <property type="component" value="Unassembled WGS sequence"/>
</dbReference>
<name>C1MKK8_MICPC</name>
<feature type="compositionally biased region" description="Low complexity" evidence="1">
    <location>
        <begin position="98"/>
        <end position="108"/>
    </location>
</feature>
<keyword evidence="4" id="KW-1185">Reference proteome</keyword>
<reference evidence="3 4" key="1">
    <citation type="journal article" date="2009" name="Science">
        <title>Green evolution and dynamic adaptations revealed by genomes of the marine picoeukaryotes Micromonas.</title>
        <authorList>
            <person name="Worden A.Z."/>
            <person name="Lee J.H."/>
            <person name="Mock T."/>
            <person name="Rouze P."/>
            <person name="Simmons M.P."/>
            <person name="Aerts A.L."/>
            <person name="Allen A.E."/>
            <person name="Cuvelier M.L."/>
            <person name="Derelle E."/>
            <person name="Everett M.V."/>
            <person name="Foulon E."/>
            <person name="Grimwood J."/>
            <person name="Gundlach H."/>
            <person name="Henrissat B."/>
            <person name="Napoli C."/>
            <person name="McDonald S.M."/>
            <person name="Parker M.S."/>
            <person name="Rombauts S."/>
            <person name="Salamov A."/>
            <person name="Von Dassow P."/>
            <person name="Badger J.H."/>
            <person name="Coutinho P.M."/>
            <person name="Demir E."/>
            <person name="Dubchak I."/>
            <person name="Gentemann C."/>
            <person name="Eikrem W."/>
            <person name="Gready J.E."/>
            <person name="John U."/>
            <person name="Lanier W."/>
            <person name="Lindquist E.A."/>
            <person name="Lucas S."/>
            <person name="Mayer K.F."/>
            <person name="Moreau H."/>
            <person name="Not F."/>
            <person name="Otillar R."/>
            <person name="Panaud O."/>
            <person name="Pangilinan J."/>
            <person name="Paulsen I."/>
            <person name="Piegu B."/>
            <person name="Poliakov A."/>
            <person name="Robbens S."/>
            <person name="Schmutz J."/>
            <person name="Toulza E."/>
            <person name="Wyss T."/>
            <person name="Zelensky A."/>
            <person name="Zhou K."/>
            <person name="Armbrust E.V."/>
            <person name="Bhattacharya D."/>
            <person name="Goodenough U.W."/>
            <person name="Van de Peer Y."/>
            <person name="Grigoriev I.V."/>
        </authorList>
    </citation>
    <scope>NUCLEOTIDE SEQUENCE [LARGE SCALE GENOMIC DNA]</scope>
    <source>
        <strain evidence="3 4">CCMP1545</strain>
    </source>
</reference>